<dbReference type="InterPro" id="IPR045274">
    <property type="entry name" value="WAK-like"/>
</dbReference>
<dbReference type="eggNOG" id="KOG1187">
    <property type="taxonomic scope" value="Eukaryota"/>
</dbReference>
<evidence type="ECO:0000256" key="3">
    <source>
        <dbReference type="ARBA" id="ARBA00022741"/>
    </source>
</evidence>
<evidence type="ECO:0000259" key="8">
    <source>
        <dbReference type="PROSITE" id="PS50011"/>
    </source>
</evidence>
<dbReference type="InterPro" id="IPR011009">
    <property type="entry name" value="Kinase-like_dom_sf"/>
</dbReference>
<dbReference type="InterPro" id="IPR001245">
    <property type="entry name" value="Ser-Thr/Tyr_kinase_cat_dom"/>
</dbReference>
<dbReference type="HOGENOM" id="CLU_000288_21_4_1"/>
<evidence type="ECO:0000256" key="5">
    <source>
        <dbReference type="ARBA" id="ARBA00022840"/>
    </source>
</evidence>
<dbReference type="Gene3D" id="1.10.510.10">
    <property type="entry name" value="Transferase(Phosphotransferase) domain 1"/>
    <property type="match status" value="1"/>
</dbReference>
<protein>
    <recommendedName>
        <fullName evidence="8">Protein kinase domain-containing protein</fullName>
    </recommendedName>
</protein>
<keyword evidence="2" id="KW-0808">Transferase</keyword>
<dbReference type="PROSITE" id="PS00107">
    <property type="entry name" value="PROTEIN_KINASE_ATP"/>
    <property type="match status" value="1"/>
</dbReference>
<dbReference type="InterPro" id="IPR017441">
    <property type="entry name" value="Protein_kinase_ATP_BS"/>
</dbReference>
<dbReference type="PROSITE" id="PS50011">
    <property type="entry name" value="PROTEIN_KINASE_DOM"/>
    <property type="match status" value="1"/>
</dbReference>
<organism evidence="9">
    <name type="scientific">Oryza brachyantha</name>
    <name type="common">malo sina</name>
    <dbReference type="NCBI Taxonomy" id="4533"/>
    <lineage>
        <taxon>Eukaryota</taxon>
        <taxon>Viridiplantae</taxon>
        <taxon>Streptophyta</taxon>
        <taxon>Embryophyta</taxon>
        <taxon>Tracheophyta</taxon>
        <taxon>Spermatophyta</taxon>
        <taxon>Magnoliopsida</taxon>
        <taxon>Liliopsida</taxon>
        <taxon>Poales</taxon>
        <taxon>Poaceae</taxon>
        <taxon>BOP clade</taxon>
        <taxon>Oryzoideae</taxon>
        <taxon>Oryzeae</taxon>
        <taxon>Oryzinae</taxon>
        <taxon>Oryza</taxon>
    </lineage>
</organism>
<keyword evidence="10" id="KW-1185">Reference proteome</keyword>
<dbReference type="SUPFAM" id="SSF56112">
    <property type="entry name" value="Protein kinase-like (PK-like)"/>
    <property type="match status" value="1"/>
</dbReference>
<dbReference type="FunFam" id="3.30.200.20:FF:000337">
    <property type="entry name" value="Wall-associated receptor kinase 3"/>
    <property type="match status" value="1"/>
</dbReference>
<dbReference type="GO" id="GO:0005524">
    <property type="term" value="F:ATP binding"/>
    <property type="evidence" value="ECO:0007669"/>
    <property type="project" value="UniProtKB-UniRule"/>
</dbReference>
<evidence type="ECO:0000256" key="1">
    <source>
        <dbReference type="ARBA" id="ARBA00022527"/>
    </source>
</evidence>
<evidence type="ECO:0000256" key="7">
    <source>
        <dbReference type="RuleBase" id="RU000304"/>
    </source>
</evidence>
<dbReference type="GO" id="GO:0005886">
    <property type="term" value="C:plasma membrane"/>
    <property type="evidence" value="ECO:0007669"/>
    <property type="project" value="TreeGrafter"/>
</dbReference>
<dbReference type="STRING" id="4533.J3NAB8"/>
<reference evidence="9" key="1">
    <citation type="journal article" date="2013" name="Nat. Commun.">
        <title>Whole-genome sequencing of Oryza brachyantha reveals mechanisms underlying Oryza genome evolution.</title>
        <authorList>
            <person name="Chen J."/>
            <person name="Huang Q."/>
            <person name="Gao D."/>
            <person name="Wang J."/>
            <person name="Lang Y."/>
            <person name="Liu T."/>
            <person name="Li B."/>
            <person name="Bai Z."/>
            <person name="Luis Goicoechea J."/>
            <person name="Liang C."/>
            <person name="Chen C."/>
            <person name="Zhang W."/>
            <person name="Sun S."/>
            <person name="Liao Y."/>
            <person name="Zhang X."/>
            <person name="Yang L."/>
            <person name="Song C."/>
            <person name="Wang M."/>
            <person name="Shi J."/>
            <person name="Liu G."/>
            <person name="Liu J."/>
            <person name="Zhou H."/>
            <person name="Zhou W."/>
            <person name="Yu Q."/>
            <person name="An N."/>
            <person name="Chen Y."/>
            <person name="Cai Q."/>
            <person name="Wang B."/>
            <person name="Liu B."/>
            <person name="Min J."/>
            <person name="Huang Y."/>
            <person name="Wu H."/>
            <person name="Li Z."/>
            <person name="Zhang Y."/>
            <person name="Yin Y."/>
            <person name="Song W."/>
            <person name="Jiang J."/>
            <person name="Jackson S.A."/>
            <person name="Wing R.A."/>
            <person name="Wang J."/>
            <person name="Chen M."/>
        </authorList>
    </citation>
    <scope>NUCLEOTIDE SEQUENCE [LARGE SCALE GENOMIC DNA]</scope>
    <source>
        <strain evidence="9">cv. IRGC 101232</strain>
    </source>
</reference>
<reference evidence="9" key="2">
    <citation type="submission" date="2013-04" db="UniProtKB">
        <authorList>
            <consortium name="EnsemblPlants"/>
        </authorList>
    </citation>
    <scope>IDENTIFICATION</scope>
</reference>
<dbReference type="Gramene" id="OB11G27540.1">
    <property type="protein sequence ID" value="OB11G27540.1"/>
    <property type="gene ID" value="OB11G27540"/>
</dbReference>
<dbReference type="Proteomes" id="UP000006038">
    <property type="component" value="Chromosome 11"/>
</dbReference>
<dbReference type="PIRSF" id="PIRSF000654">
    <property type="entry name" value="Integrin-linked_kinase"/>
    <property type="match status" value="1"/>
</dbReference>
<dbReference type="PROSITE" id="PS00108">
    <property type="entry name" value="PROTEIN_KINASE_ST"/>
    <property type="match status" value="1"/>
</dbReference>
<evidence type="ECO:0000313" key="9">
    <source>
        <dbReference type="EnsemblPlants" id="OB11G27540.1"/>
    </source>
</evidence>
<dbReference type="EnsemblPlants" id="OB11G27540.1">
    <property type="protein sequence ID" value="OB11G27540.1"/>
    <property type="gene ID" value="OB11G27540"/>
</dbReference>
<dbReference type="SMART" id="SM00220">
    <property type="entry name" value="S_TKc"/>
    <property type="match status" value="1"/>
</dbReference>
<dbReference type="InterPro" id="IPR008271">
    <property type="entry name" value="Ser/Thr_kinase_AS"/>
</dbReference>
<evidence type="ECO:0000256" key="6">
    <source>
        <dbReference type="PROSITE-ProRule" id="PRU10141"/>
    </source>
</evidence>
<dbReference type="Gene3D" id="3.30.200.20">
    <property type="entry name" value="Phosphorylase Kinase, domain 1"/>
    <property type="match status" value="1"/>
</dbReference>
<dbReference type="GO" id="GO:0004674">
    <property type="term" value="F:protein serine/threonine kinase activity"/>
    <property type="evidence" value="ECO:0007669"/>
    <property type="project" value="UniProtKB-KW"/>
</dbReference>
<keyword evidence="3 6" id="KW-0547">Nucleotide-binding</keyword>
<dbReference type="AlphaFoldDB" id="J3NAB8"/>
<evidence type="ECO:0000256" key="2">
    <source>
        <dbReference type="ARBA" id="ARBA00022679"/>
    </source>
</evidence>
<feature type="binding site" evidence="6">
    <location>
        <position position="70"/>
    </location>
    <ligand>
        <name>ATP</name>
        <dbReference type="ChEBI" id="CHEBI:30616"/>
    </ligand>
</feature>
<proteinExistence type="inferred from homology"/>
<feature type="domain" description="Protein kinase" evidence="8">
    <location>
        <begin position="42"/>
        <end position="319"/>
    </location>
</feature>
<name>J3NAB8_ORYBR</name>
<dbReference type="PANTHER" id="PTHR27005:SF162">
    <property type="entry name" value="OS11G0691500 PROTEIN"/>
    <property type="match status" value="1"/>
</dbReference>
<dbReference type="Pfam" id="PF07714">
    <property type="entry name" value="PK_Tyr_Ser-Thr"/>
    <property type="match status" value="1"/>
</dbReference>
<dbReference type="FunFam" id="1.10.510.10:FF:000606">
    <property type="entry name" value="Wall-associated receptor kinase 3"/>
    <property type="match status" value="1"/>
</dbReference>
<keyword evidence="4" id="KW-0418">Kinase</keyword>
<evidence type="ECO:0000256" key="4">
    <source>
        <dbReference type="ARBA" id="ARBA00022777"/>
    </source>
</evidence>
<accession>J3NAB8</accession>
<sequence>MREHRRRKQKELYDKNGGNILNMILDIEFFTEEELKEMTANYSVDRKLGNGCFGEVYMGITKDNKEVAVKRYTRKGGGHDKQDFADEISSQARIQHVNLVRLVGCCLQTEVPMLVLEFVPGGSLHDVLHGNGRHTHLPLPTRLDITVGSAEALAYMHSNIGHKSIVHGDIKSGNILLSNNLEPKVSDFGSSKLTSVAKSGDWSVMGDYSYIDPAYIKTGDFTEKSDVYSFGVVLLELITRKTALYEDRKSLPLSFAKYYRDEGARRNMYDHDMLSSTDAALLPCYIECLDRMANLAIRCLKEDVDERPTMADALELKVLRASLRVNS</sequence>
<dbReference type="GO" id="GO:0007166">
    <property type="term" value="P:cell surface receptor signaling pathway"/>
    <property type="evidence" value="ECO:0007669"/>
    <property type="project" value="InterPro"/>
</dbReference>
<dbReference type="OMA" id="EMTANYS"/>
<dbReference type="InterPro" id="IPR000719">
    <property type="entry name" value="Prot_kinase_dom"/>
</dbReference>
<comment type="similarity">
    <text evidence="7">Belongs to the protein kinase superfamily.</text>
</comment>
<keyword evidence="5 6" id="KW-0067">ATP-binding</keyword>
<keyword evidence="1 7" id="KW-0723">Serine/threonine-protein kinase</keyword>
<dbReference type="PANTHER" id="PTHR27005">
    <property type="entry name" value="WALL-ASSOCIATED RECEPTOR KINASE-LIKE 21"/>
    <property type="match status" value="1"/>
</dbReference>
<evidence type="ECO:0000313" key="10">
    <source>
        <dbReference type="Proteomes" id="UP000006038"/>
    </source>
</evidence>